<evidence type="ECO:0000313" key="2">
    <source>
        <dbReference type="Proteomes" id="UP000829196"/>
    </source>
</evidence>
<organism evidence="1 2">
    <name type="scientific">Dendrobium nobile</name>
    <name type="common">Orchid</name>
    <dbReference type="NCBI Taxonomy" id="94219"/>
    <lineage>
        <taxon>Eukaryota</taxon>
        <taxon>Viridiplantae</taxon>
        <taxon>Streptophyta</taxon>
        <taxon>Embryophyta</taxon>
        <taxon>Tracheophyta</taxon>
        <taxon>Spermatophyta</taxon>
        <taxon>Magnoliopsida</taxon>
        <taxon>Liliopsida</taxon>
        <taxon>Asparagales</taxon>
        <taxon>Orchidaceae</taxon>
        <taxon>Epidendroideae</taxon>
        <taxon>Malaxideae</taxon>
        <taxon>Dendrobiinae</taxon>
        <taxon>Dendrobium</taxon>
    </lineage>
</organism>
<accession>A0A8T3BFC3</accession>
<dbReference type="Proteomes" id="UP000829196">
    <property type="component" value="Unassembled WGS sequence"/>
</dbReference>
<keyword evidence="2" id="KW-1185">Reference proteome</keyword>
<dbReference type="AlphaFoldDB" id="A0A8T3BFC3"/>
<evidence type="ECO:0000313" key="1">
    <source>
        <dbReference type="EMBL" id="KAI0511094.1"/>
    </source>
</evidence>
<proteinExistence type="predicted"/>
<protein>
    <submittedName>
        <fullName evidence="1">Uncharacterized protein</fullName>
    </submittedName>
</protein>
<reference evidence="1" key="1">
    <citation type="journal article" date="2022" name="Front. Genet.">
        <title>Chromosome-Scale Assembly of the Dendrobium nobile Genome Provides Insights Into the Molecular Mechanism of the Biosynthesis of the Medicinal Active Ingredient of Dendrobium.</title>
        <authorList>
            <person name="Xu Q."/>
            <person name="Niu S.-C."/>
            <person name="Li K.-L."/>
            <person name="Zheng P.-J."/>
            <person name="Zhang X.-J."/>
            <person name="Jia Y."/>
            <person name="Liu Y."/>
            <person name="Niu Y.-X."/>
            <person name="Yu L.-H."/>
            <person name="Chen D.-F."/>
            <person name="Zhang G.-Q."/>
        </authorList>
    </citation>
    <scope>NUCLEOTIDE SEQUENCE</scope>
    <source>
        <tissue evidence="1">Leaf</tissue>
    </source>
</reference>
<name>A0A8T3BFC3_DENNO</name>
<gene>
    <name evidence="1" type="ORF">KFK09_011716</name>
</gene>
<sequence length="295" mass="33319">MWAPKIRLRPPLAFLIRRGSFNETSSEDLTSLRSVLALAITAICGAIWRQNHSVQRAPGHNRLPAVPFGGKTADPVAWRSSFWIELFAALYRLLQEEDPSFDQFTASGDFSFGTLQEERDTFSRATSGDFCFRSQKCRIPGPWKERNKVVGFLFRRSLGEILVLCKGHCTFSFLSADVLDSIDSTEHGAASDPAIFGLVGSDLLHPFRIQTRAIGIALPNADFTEVDRFEVILRVSTVDRWHGPLTVQIDQLICSSLVHFLDDEGAFPIRYEFATNFSVWDDWSSQHQDQFPFLK</sequence>
<dbReference type="EMBL" id="JAGYWB010000009">
    <property type="protein sequence ID" value="KAI0511094.1"/>
    <property type="molecule type" value="Genomic_DNA"/>
</dbReference>
<comment type="caution">
    <text evidence="1">The sequence shown here is derived from an EMBL/GenBank/DDBJ whole genome shotgun (WGS) entry which is preliminary data.</text>
</comment>